<proteinExistence type="predicted"/>
<evidence type="ECO:0000313" key="2">
    <source>
        <dbReference type="EMBL" id="QDU92518.1"/>
    </source>
</evidence>
<dbReference type="KEGG" id="lcre:Pla8534_02660"/>
<evidence type="ECO:0000256" key="1">
    <source>
        <dbReference type="SAM" id="SignalP"/>
    </source>
</evidence>
<evidence type="ECO:0008006" key="4">
    <source>
        <dbReference type="Google" id="ProtNLM"/>
    </source>
</evidence>
<dbReference type="RefSeq" id="WP_145048540.1">
    <property type="nucleotide sequence ID" value="NZ_CP036433.1"/>
</dbReference>
<dbReference type="Proteomes" id="UP000317648">
    <property type="component" value="Chromosome"/>
</dbReference>
<keyword evidence="1" id="KW-0732">Signal</keyword>
<name>A0A518DL01_9BACT</name>
<keyword evidence="3" id="KW-1185">Reference proteome</keyword>
<dbReference type="OrthoDB" id="236468at2"/>
<gene>
    <name evidence="2" type="ORF">Pla8534_02660</name>
</gene>
<dbReference type="EMBL" id="CP036433">
    <property type="protein sequence ID" value="QDU92518.1"/>
    <property type="molecule type" value="Genomic_DNA"/>
</dbReference>
<feature type="signal peptide" evidence="1">
    <location>
        <begin position="1"/>
        <end position="19"/>
    </location>
</feature>
<organism evidence="2 3">
    <name type="scientific">Lignipirellula cremea</name>
    <dbReference type="NCBI Taxonomy" id="2528010"/>
    <lineage>
        <taxon>Bacteria</taxon>
        <taxon>Pseudomonadati</taxon>
        <taxon>Planctomycetota</taxon>
        <taxon>Planctomycetia</taxon>
        <taxon>Pirellulales</taxon>
        <taxon>Pirellulaceae</taxon>
        <taxon>Lignipirellula</taxon>
    </lineage>
</organism>
<protein>
    <recommendedName>
        <fullName evidence="4">Alpha/beta hydrolase family protein</fullName>
    </recommendedName>
</protein>
<evidence type="ECO:0000313" key="3">
    <source>
        <dbReference type="Proteomes" id="UP000317648"/>
    </source>
</evidence>
<dbReference type="AlphaFoldDB" id="A0A518DL01"/>
<sequence length="396" mass="43028" precursor="true">MKILCAIVTALLIASSASAAEREDQLLQTQITESGVDVVLFVPKESHPVRGILVHAANYEIKTNGRWPTLCRELGFAHLVTKINLQGSNRPQRLREGMLAALKQFAAEQQLPELTQVPRVGVGMSAGGMCIPMLIEEPDKLLTNAVSCSWVTDPEKIGPERAAIPELYIIGAQPDAFKMLPAIEKFYVPALQAGRPWALGLQHGCKHDWANSGTLFVPWIRAIAALRIPEGIQPGQPVPLKPVDFHSGWRGDRSTIHGQYAAIMPADDFQGDPGNAVWLPDRATACVWRAWQTKDSPVQVTIQTVDGKTKLPDFHPRKSFGVSVPQGADLMLGFKAKDGVEVSNLRFYRDDTLLGEANGAGQGLWKSPGQGAHAVWAEYESGGKTAVTNPALICVE</sequence>
<feature type="chain" id="PRO_5021826863" description="Alpha/beta hydrolase family protein" evidence="1">
    <location>
        <begin position="20"/>
        <end position="396"/>
    </location>
</feature>
<accession>A0A518DL01</accession>
<reference evidence="2 3" key="1">
    <citation type="submission" date="2019-02" db="EMBL/GenBank/DDBJ databases">
        <title>Deep-cultivation of Planctomycetes and their phenomic and genomic characterization uncovers novel biology.</title>
        <authorList>
            <person name="Wiegand S."/>
            <person name="Jogler M."/>
            <person name="Boedeker C."/>
            <person name="Pinto D."/>
            <person name="Vollmers J."/>
            <person name="Rivas-Marin E."/>
            <person name="Kohn T."/>
            <person name="Peeters S.H."/>
            <person name="Heuer A."/>
            <person name="Rast P."/>
            <person name="Oberbeckmann S."/>
            <person name="Bunk B."/>
            <person name="Jeske O."/>
            <person name="Meyerdierks A."/>
            <person name="Storesund J.E."/>
            <person name="Kallscheuer N."/>
            <person name="Luecker S."/>
            <person name="Lage O.M."/>
            <person name="Pohl T."/>
            <person name="Merkel B.J."/>
            <person name="Hornburger P."/>
            <person name="Mueller R.-W."/>
            <person name="Bruemmer F."/>
            <person name="Labrenz M."/>
            <person name="Spormann A.M."/>
            <person name="Op den Camp H."/>
            <person name="Overmann J."/>
            <person name="Amann R."/>
            <person name="Jetten M.S.M."/>
            <person name="Mascher T."/>
            <person name="Medema M.H."/>
            <person name="Devos D.P."/>
            <person name="Kaster A.-K."/>
            <person name="Ovreas L."/>
            <person name="Rohde M."/>
            <person name="Galperin M.Y."/>
            <person name="Jogler C."/>
        </authorList>
    </citation>
    <scope>NUCLEOTIDE SEQUENCE [LARGE SCALE GENOMIC DNA]</scope>
    <source>
        <strain evidence="2 3">Pla85_3_4</strain>
    </source>
</reference>